<feature type="transmembrane region" description="Helical" evidence="6">
    <location>
        <begin position="42"/>
        <end position="67"/>
    </location>
</feature>
<evidence type="ECO:0000256" key="3">
    <source>
        <dbReference type="ARBA" id="ARBA00022692"/>
    </source>
</evidence>
<comment type="subcellular location">
    <subcellularLocation>
        <location evidence="1">Cell membrane</location>
        <topology evidence="1">Multi-pass membrane protein</topology>
    </subcellularLocation>
</comment>
<keyword evidence="4 6" id="KW-1133">Transmembrane helix</keyword>
<dbReference type="InterPro" id="IPR051447">
    <property type="entry name" value="Lipoprotein-release_system"/>
</dbReference>
<sequence length="425" mass="43288">MADDDRFDLESAGTRRARWRGLIGIAAIRLWKRTIQTRSGRLVATIAAVALTIALLVIVTGVALGLADGGALADDDADVRITPEAGATLSAVDGVEGARLGATNERAATIRAEDGIEHASPVLVEPVQLESPNGDPQTVLLVGVVPDDEPRRIGGLSTATLEAGDSHYANGSYDGPRTGELVLSAAAADRLEADTDENLTVTGPHRSNETPAPSFTATAVETGSDDDLETPIALVHLSDLQTIAGADSGHLADTVLVWGEVDAATAAATETYPDAAVQSAESTDPAALFGDGLAFATSLLALVVGVVICASFVATTTGMAVNEDRRTLAVLESVGYPTHSRLTIIAVSTLLTTLGGALLGVVLGIGGIHALNTIASATVAPGAVAQAHPVFVPYAIVVALLSGLVAIPYPLVVAARTSVLTEVGR</sequence>
<evidence type="ECO:0000256" key="5">
    <source>
        <dbReference type="ARBA" id="ARBA00023136"/>
    </source>
</evidence>
<feature type="transmembrane region" description="Helical" evidence="6">
    <location>
        <begin position="342"/>
        <end position="371"/>
    </location>
</feature>
<dbReference type="STRING" id="1230460.C495_15307"/>
<name>L9VYY6_9EURY</name>
<gene>
    <name evidence="8" type="ORF">C495_15307</name>
</gene>
<dbReference type="EMBL" id="AOHX01000046">
    <property type="protein sequence ID" value="ELY42384.1"/>
    <property type="molecule type" value="Genomic_DNA"/>
</dbReference>
<dbReference type="PANTHER" id="PTHR30489:SF0">
    <property type="entry name" value="LIPOPROTEIN-RELEASING SYSTEM TRANSMEMBRANE PROTEIN LOLE"/>
    <property type="match status" value="1"/>
</dbReference>
<accession>L9VYY6</accession>
<dbReference type="GO" id="GO:0044874">
    <property type="term" value="P:lipoprotein localization to outer membrane"/>
    <property type="evidence" value="ECO:0007669"/>
    <property type="project" value="TreeGrafter"/>
</dbReference>
<keyword evidence="5 6" id="KW-0472">Membrane</keyword>
<evidence type="ECO:0000256" key="2">
    <source>
        <dbReference type="ARBA" id="ARBA00022475"/>
    </source>
</evidence>
<feature type="domain" description="ABC3 transporter permease C-terminal" evidence="7">
    <location>
        <begin position="300"/>
        <end position="418"/>
    </location>
</feature>
<comment type="caution">
    <text evidence="8">The sequence shown here is derived from an EMBL/GenBank/DDBJ whole genome shotgun (WGS) entry which is preliminary data.</text>
</comment>
<dbReference type="PANTHER" id="PTHR30489">
    <property type="entry name" value="LIPOPROTEIN-RELEASING SYSTEM TRANSMEMBRANE PROTEIN LOLE"/>
    <property type="match status" value="1"/>
</dbReference>
<keyword evidence="2" id="KW-1003">Cell membrane</keyword>
<dbReference type="RefSeq" id="WP_008164431.1">
    <property type="nucleotide sequence ID" value="NZ_AOHX01000046.1"/>
</dbReference>
<evidence type="ECO:0000256" key="1">
    <source>
        <dbReference type="ARBA" id="ARBA00004651"/>
    </source>
</evidence>
<dbReference type="OrthoDB" id="170372at2157"/>
<dbReference type="Proteomes" id="UP000011661">
    <property type="component" value="Unassembled WGS sequence"/>
</dbReference>
<dbReference type="eggNOG" id="arCOG02312">
    <property type="taxonomic scope" value="Archaea"/>
</dbReference>
<reference evidence="8 9" key="1">
    <citation type="journal article" date="2014" name="PLoS Genet.">
        <title>Phylogenetically driven sequencing of extremely halophilic archaea reveals strategies for static and dynamic osmo-response.</title>
        <authorList>
            <person name="Becker E.A."/>
            <person name="Seitzer P.M."/>
            <person name="Tritt A."/>
            <person name="Larsen D."/>
            <person name="Krusor M."/>
            <person name="Yao A.I."/>
            <person name="Wu D."/>
            <person name="Madern D."/>
            <person name="Eisen J.A."/>
            <person name="Darling A.E."/>
            <person name="Facciotti M.T."/>
        </authorList>
    </citation>
    <scope>NUCLEOTIDE SEQUENCE [LARGE SCALE GENOMIC DNA]</scope>
    <source>
        <strain evidence="8 9">JCM 14089</strain>
    </source>
</reference>
<evidence type="ECO:0000256" key="6">
    <source>
        <dbReference type="SAM" id="Phobius"/>
    </source>
</evidence>
<proteinExistence type="predicted"/>
<dbReference type="AlphaFoldDB" id="L9VYY6"/>
<dbReference type="InterPro" id="IPR003838">
    <property type="entry name" value="ABC3_permease_C"/>
</dbReference>
<feature type="transmembrane region" description="Helical" evidence="6">
    <location>
        <begin position="299"/>
        <end position="321"/>
    </location>
</feature>
<dbReference type="Pfam" id="PF02687">
    <property type="entry name" value="FtsX"/>
    <property type="match status" value="1"/>
</dbReference>
<evidence type="ECO:0000256" key="4">
    <source>
        <dbReference type="ARBA" id="ARBA00022989"/>
    </source>
</evidence>
<evidence type="ECO:0000259" key="7">
    <source>
        <dbReference type="Pfam" id="PF02687"/>
    </source>
</evidence>
<organism evidence="8 9">
    <name type="scientific">Natronorubrum sulfidifaciens JCM 14089</name>
    <dbReference type="NCBI Taxonomy" id="1230460"/>
    <lineage>
        <taxon>Archaea</taxon>
        <taxon>Methanobacteriati</taxon>
        <taxon>Methanobacteriota</taxon>
        <taxon>Stenosarchaea group</taxon>
        <taxon>Halobacteria</taxon>
        <taxon>Halobacteriales</taxon>
        <taxon>Natrialbaceae</taxon>
        <taxon>Natronorubrum</taxon>
    </lineage>
</organism>
<protein>
    <recommendedName>
        <fullName evidence="7">ABC3 transporter permease C-terminal domain-containing protein</fullName>
    </recommendedName>
</protein>
<feature type="transmembrane region" description="Helical" evidence="6">
    <location>
        <begin position="391"/>
        <end position="415"/>
    </location>
</feature>
<keyword evidence="3 6" id="KW-0812">Transmembrane</keyword>
<evidence type="ECO:0000313" key="9">
    <source>
        <dbReference type="Proteomes" id="UP000011661"/>
    </source>
</evidence>
<keyword evidence="9" id="KW-1185">Reference proteome</keyword>
<evidence type="ECO:0000313" key="8">
    <source>
        <dbReference type="EMBL" id="ELY42384.1"/>
    </source>
</evidence>
<dbReference type="PATRIC" id="fig|1230460.4.peg.3110"/>
<dbReference type="GO" id="GO:0098797">
    <property type="term" value="C:plasma membrane protein complex"/>
    <property type="evidence" value="ECO:0007669"/>
    <property type="project" value="TreeGrafter"/>
</dbReference>